<organism evidence="1 2">
    <name type="scientific">Paenibacillus wynnii</name>
    <dbReference type="NCBI Taxonomy" id="268407"/>
    <lineage>
        <taxon>Bacteria</taxon>
        <taxon>Bacillati</taxon>
        <taxon>Bacillota</taxon>
        <taxon>Bacilli</taxon>
        <taxon>Bacillales</taxon>
        <taxon>Paenibacillaceae</taxon>
        <taxon>Paenibacillus</taxon>
    </lineage>
</organism>
<comment type="caution">
    <text evidence="1">The sequence shown here is derived from an EMBL/GenBank/DDBJ whole genome shotgun (WGS) entry which is preliminary data.</text>
</comment>
<protein>
    <recommendedName>
        <fullName evidence="3">BclA C-terminal domain-containing protein</fullName>
    </recommendedName>
</protein>
<dbReference type="RefSeq" id="WP_036655168.1">
    <property type="nucleotide sequence ID" value="NZ_JQCR01000003.1"/>
</dbReference>
<gene>
    <name evidence="1" type="ORF">PWYN_19510</name>
</gene>
<name>A0A098M312_9BACL</name>
<dbReference type="AlphaFoldDB" id="A0A098M312"/>
<dbReference type="Proteomes" id="UP000029734">
    <property type="component" value="Unassembled WGS sequence"/>
</dbReference>
<sequence>MAILLPQQFFNLAAGVGKSFYEDLTGGTNAAVTVQNFSANPVDLVITRVNAPVITYTIPAFNSLTLHVNLLLVAALLAPVIGPTAGTIQIATSDF</sequence>
<evidence type="ECO:0000313" key="1">
    <source>
        <dbReference type="EMBL" id="KGE16870.1"/>
    </source>
</evidence>
<evidence type="ECO:0008006" key="3">
    <source>
        <dbReference type="Google" id="ProtNLM"/>
    </source>
</evidence>
<proteinExistence type="predicted"/>
<keyword evidence="2" id="KW-1185">Reference proteome</keyword>
<evidence type="ECO:0000313" key="2">
    <source>
        <dbReference type="Proteomes" id="UP000029734"/>
    </source>
</evidence>
<accession>A0A098M312</accession>
<dbReference type="EMBL" id="JQCR01000003">
    <property type="protein sequence ID" value="KGE16870.1"/>
    <property type="molecule type" value="Genomic_DNA"/>
</dbReference>
<dbReference type="OrthoDB" id="2664786at2"/>
<reference evidence="1 2" key="1">
    <citation type="submission" date="2014-08" db="EMBL/GenBank/DDBJ databases">
        <authorList>
            <person name="den Bakker H.C."/>
        </authorList>
    </citation>
    <scope>NUCLEOTIDE SEQUENCE [LARGE SCALE GENOMIC DNA]</scope>
    <source>
        <strain evidence="1 2">DSM 18334</strain>
    </source>
</reference>
<dbReference type="eggNOG" id="ENOG5030624">
    <property type="taxonomic scope" value="Bacteria"/>
</dbReference>
<reference evidence="1 2" key="2">
    <citation type="submission" date="2014-10" db="EMBL/GenBank/DDBJ databases">
        <title>Comparative genomics of the Paenibacillus odorifer group.</title>
        <authorList>
            <person name="Tsai Y.-C."/>
            <person name="Martin N."/>
            <person name="Korlach J."/>
            <person name="Wiedmann M."/>
        </authorList>
    </citation>
    <scope>NUCLEOTIDE SEQUENCE [LARGE SCALE GENOMIC DNA]</scope>
    <source>
        <strain evidence="1 2">DSM 18334</strain>
    </source>
</reference>